<reference evidence="2 3" key="1">
    <citation type="submission" date="2023-04" db="EMBL/GenBank/DDBJ databases">
        <title>Genome sequence of Halobacillus naozhouensis KACC 21980.</title>
        <authorList>
            <person name="Kim S."/>
            <person name="Heo J."/>
            <person name="Kwon S.-W."/>
        </authorList>
    </citation>
    <scope>NUCLEOTIDE SEQUENCE [LARGE SCALE GENOMIC DNA]</scope>
    <source>
        <strain evidence="2 3">KCTC 13234</strain>
    </source>
</reference>
<name>A0ABY8J1J1_9BACI</name>
<gene>
    <name evidence="2" type="ORF">P9989_08395</name>
</gene>
<keyword evidence="1" id="KW-1133">Transmembrane helix</keyword>
<evidence type="ECO:0008006" key="4">
    <source>
        <dbReference type="Google" id="ProtNLM"/>
    </source>
</evidence>
<feature type="transmembrane region" description="Helical" evidence="1">
    <location>
        <begin position="7"/>
        <end position="26"/>
    </location>
</feature>
<accession>A0ABY8J1J1</accession>
<evidence type="ECO:0000256" key="1">
    <source>
        <dbReference type="SAM" id="Phobius"/>
    </source>
</evidence>
<protein>
    <recommendedName>
        <fullName evidence="4">YlaH-like protein</fullName>
    </recommendedName>
</protein>
<sequence length="82" mass="9314">MEFSIELVSWPIFILFLIIHGVLLFFKQRKKVLYSSMIMIAFGTASMILGLIHFQHLGVYGVIVILVGLVIYISTKDLIEKG</sequence>
<proteinExistence type="predicted"/>
<evidence type="ECO:0000313" key="3">
    <source>
        <dbReference type="Proteomes" id="UP001221597"/>
    </source>
</evidence>
<keyword evidence="1" id="KW-0472">Membrane</keyword>
<keyword evidence="3" id="KW-1185">Reference proteome</keyword>
<dbReference type="Proteomes" id="UP001221597">
    <property type="component" value="Chromosome"/>
</dbReference>
<feature type="transmembrane region" description="Helical" evidence="1">
    <location>
        <begin position="58"/>
        <end position="75"/>
    </location>
</feature>
<dbReference type="RefSeq" id="WP_283078322.1">
    <property type="nucleotide sequence ID" value="NZ_CP121671.1"/>
</dbReference>
<evidence type="ECO:0000313" key="2">
    <source>
        <dbReference type="EMBL" id="WFT76368.1"/>
    </source>
</evidence>
<dbReference type="EMBL" id="CP121671">
    <property type="protein sequence ID" value="WFT76368.1"/>
    <property type="molecule type" value="Genomic_DNA"/>
</dbReference>
<feature type="transmembrane region" description="Helical" evidence="1">
    <location>
        <begin position="33"/>
        <end position="52"/>
    </location>
</feature>
<organism evidence="2 3">
    <name type="scientific">Halobacillus naozhouensis</name>
    <dbReference type="NCBI Taxonomy" id="554880"/>
    <lineage>
        <taxon>Bacteria</taxon>
        <taxon>Bacillati</taxon>
        <taxon>Bacillota</taxon>
        <taxon>Bacilli</taxon>
        <taxon>Bacillales</taxon>
        <taxon>Bacillaceae</taxon>
        <taxon>Halobacillus</taxon>
    </lineage>
</organism>
<keyword evidence="1" id="KW-0812">Transmembrane</keyword>